<dbReference type="RefSeq" id="WP_138729164.1">
    <property type="nucleotide sequence ID" value="NZ_SRMP02000050.1"/>
</dbReference>
<organism evidence="1 2">
    <name type="scientific">Pedobacter helvus</name>
    <dbReference type="NCBI Taxonomy" id="2563444"/>
    <lineage>
        <taxon>Bacteria</taxon>
        <taxon>Pseudomonadati</taxon>
        <taxon>Bacteroidota</taxon>
        <taxon>Sphingobacteriia</taxon>
        <taxon>Sphingobacteriales</taxon>
        <taxon>Sphingobacteriaceae</taxon>
        <taxon>Pedobacter</taxon>
    </lineage>
</organism>
<keyword evidence="2" id="KW-1185">Reference proteome</keyword>
<proteinExistence type="predicted"/>
<comment type="caution">
    <text evidence="1">The sequence shown here is derived from an EMBL/GenBank/DDBJ whole genome shotgun (WGS) entry which is preliminary data.</text>
</comment>
<gene>
    <name evidence="1" type="ORF">E5L68_019075</name>
</gene>
<evidence type="ECO:0000313" key="1">
    <source>
        <dbReference type="EMBL" id="MFN0293491.1"/>
    </source>
</evidence>
<dbReference type="Proteomes" id="UP001517367">
    <property type="component" value="Unassembled WGS sequence"/>
</dbReference>
<protein>
    <submittedName>
        <fullName evidence="1">Uncharacterized protein</fullName>
    </submittedName>
</protein>
<evidence type="ECO:0000313" key="2">
    <source>
        <dbReference type="Proteomes" id="UP001517367"/>
    </source>
</evidence>
<accession>A0ABW9JMM2</accession>
<dbReference type="EMBL" id="SRMP02000050">
    <property type="protein sequence ID" value="MFN0293491.1"/>
    <property type="molecule type" value="Genomic_DNA"/>
</dbReference>
<name>A0ABW9JMM2_9SPHI</name>
<sequence length="784" mass="88374">MCLEIKKTWYFLAFMLLVTCKNEAICQVLPVQPNYLQYSINLYKPITNYPAARPDDIVNGSVRAYALYVATNDATYLTQCKNNMTYIFNDWAANSANMTKYNIFFNLYQVCTAYEGLKLTNNVLPAWEPLMLNYITMFNTHAMGDNNQVYARASGLAYGIKLFPAHPQAADISTYIDNVWNQWYPNKDVDENAIHYCSIGMRDIIRMAKITNRESLLNNADVKKWVIRYRDIVNPSGSLPEVGDDYFFEQWSPWLFNFEYFAVMFNDPTLIEAAWRLFANGSKNEPEEFNELESITSQVTAMLPTSAQTNSVITRRTVRGTTNIPDKMILANSRIPGSPSINVELYGRGSHSHPNRIGAIQHYETANVPLFHNMTRHQYDARLGNIVYVSPDAAPIPLAIDNTTTNSGIAKTDVWYEQVIETKKMLAYDSIANPDARRIVDLTLRLSTANTGKDIQVIVDNFRLESADGTQTIPLEMCESLAKWTRTGNPYSLTTDRTQGDYAVNINVKTAETSFFYGFKFTGTNIVNFNASDYPILKFDWKQKVVPQNNNAQAPCVIHESTDLWFIVRMENTDFSAGNIDKEATVAGVLIDTLGKDCYGRVTLSNYRFTGSKVNSQLVRKQLLTKEGILILQDELTPDLNAVNMYAAQLWHMYSKGSSGANWFDSPGDPARSFFDPLTGGVIKKSLLVYYNSVSSRTYSSSLYNVGGMDRFSTYAKQSLVPGQTVKFVTVLVPHDNSVRAANIANSIIVDTSTPVTNISITYPEPLYIRLGVGDMWEVSRTPF</sequence>
<reference evidence="1 2" key="1">
    <citation type="submission" date="2024-12" db="EMBL/GenBank/DDBJ databases">
        <authorList>
            <person name="Hu S."/>
        </authorList>
    </citation>
    <scope>NUCLEOTIDE SEQUENCE [LARGE SCALE GENOMIC DNA]</scope>
    <source>
        <strain evidence="1 2">P-25</strain>
    </source>
</reference>